<accession>A0ABR1VH63</accession>
<keyword evidence="1" id="KW-1133">Transmembrane helix</keyword>
<organism evidence="2 3">
    <name type="scientific">Apiospora hydei</name>
    <dbReference type="NCBI Taxonomy" id="1337664"/>
    <lineage>
        <taxon>Eukaryota</taxon>
        <taxon>Fungi</taxon>
        <taxon>Dikarya</taxon>
        <taxon>Ascomycota</taxon>
        <taxon>Pezizomycotina</taxon>
        <taxon>Sordariomycetes</taxon>
        <taxon>Xylariomycetidae</taxon>
        <taxon>Amphisphaeriales</taxon>
        <taxon>Apiosporaceae</taxon>
        <taxon>Apiospora</taxon>
    </lineage>
</organism>
<gene>
    <name evidence="2" type="ORF">PG997_010789</name>
</gene>
<dbReference type="GeneID" id="92048164"/>
<proteinExistence type="predicted"/>
<evidence type="ECO:0000313" key="3">
    <source>
        <dbReference type="Proteomes" id="UP001433268"/>
    </source>
</evidence>
<dbReference type="EMBL" id="JAQQWN010000008">
    <property type="protein sequence ID" value="KAK8070586.1"/>
    <property type="molecule type" value="Genomic_DNA"/>
</dbReference>
<dbReference type="RefSeq" id="XP_066664394.1">
    <property type="nucleotide sequence ID" value="XM_066815104.1"/>
</dbReference>
<keyword evidence="3" id="KW-1185">Reference proteome</keyword>
<dbReference type="Proteomes" id="UP001433268">
    <property type="component" value="Unassembled WGS sequence"/>
</dbReference>
<keyword evidence="1" id="KW-0472">Membrane</keyword>
<sequence length="232" mass="25536">MTAVRTSTSRVWVKPFLLCAKDTAQSAIRSWSKATKMKGTERPPDMPAAKIGRTRVSYASNTTLLLTGCTSTSLRNIYLISLSYNSKPLSETSEPLSYNHQISQFFLEQVQSSDYTIKEVRIGYTWVSPGRAVASAANSDPLNLVQIAHSVRTGTMFYPLMVLATMILAGVTVLMNIFPNCDNEEGEDSQGSEREINIGYGLKITRAIMASVWLLCPGSTSVVPALRLLWKT</sequence>
<keyword evidence="1" id="KW-0812">Transmembrane</keyword>
<comment type="caution">
    <text evidence="2">The sequence shown here is derived from an EMBL/GenBank/DDBJ whole genome shotgun (WGS) entry which is preliminary data.</text>
</comment>
<protein>
    <submittedName>
        <fullName evidence="2">Uncharacterized protein</fullName>
    </submittedName>
</protein>
<reference evidence="2 3" key="1">
    <citation type="submission" date="2023-01" db="EMBL/GenBank/DDBJ databases">
        <title>Analysis of 21 Apiospora genomes using comparative genomics revels a genus with tremendous synthesis potential of carbohydrate active enzymes and secondary metabolites.</title>
        <authorList>
            <person name="Sorensen T."/>
        </authorList>
    </citation>
    <scope>NUCLEOTIDE SEQUENCE [LARGE SCALE GENOMIC DNA]</scope>
    <source>
        <strain evidence="2 3">CBS 114990</strain>
    </source>
</reference>
<evidence type="ECO:0000256" key="1">
    <source>
        <dbReference type="SAM" id="Phobius"/>
    </source>
</evidence>
<evidence type="ECO:0000313" key="2">
    <source>
        <dbReference type="EMBL" id="KAK8070586.1"/>
    </source>
</evidence>
<name>A0ABR1VH63_9PEZI</name>
<feature type="transmembrane region" description="Helical" evidence="1">
    <location>
        <begin position="157"/>
        <end position="178"/>
    </location>
</feature>
<feature type="transmembrane region" description="Helical" evidence="1">
    <location>
        <begin position="207"/>
        <end position="230"/>
    </location>
</feature>